<evidence type="ECO:0000313" key="1">
    <source>
        <dbReference type="EMBL" id="VDL92886.1"/>
    </source>
</evidence>
<name>A0A183SQK3_SCHSO</name>
<reference evidence="3" key="1">
    <citation type="submission" date="2016-06" db="UniProtKB">
        <authorList>
            <consortium name="WormBaseParasite"/>
        </authorList>
    </citation>
    <scope>IDENTIFICATION</scope>
</reference>
<dbReference type="AlphaFoldDB" id="A0A183SQK3"/>
<protein>
    <submittedName>
        <fullName evidence="3">MATH domain-containing protein</fullName>
    </submittedName>
</protein>
<reference evidence="1 2" key="2">
    <citation type="submission" date="2018-11" db="EMBL/GenBank/DDBJ databases">
        <authorList>
            <consortium name="Pathogen Informatics"/>
        </authorList>
    </citation>
    <scope>NUCLEOTIDE SEQUENCE [LARGE SCALE GENOMIC DNA]</scope>
    <source>
        <strain evidence="1 2">NST_G2</strain>
    </source>
</reference>
<gene>
    <name evidence="1" type="ORF">SSLN_LOCUS6501</name>
</gene>
<proteinExistence type="predicted"/>
<dbReference type="WBParaSite" id="SSLN_0000670701-mRNA-1">
    <property type="protein sequence ID" value="SSLN_0000670701-mRNA-1"/>
    <property type="gene ID" value="SSLN_0000670701"/>
</dbReference>
<organism evidence="3">
    <name type="scientific">Schistocephalus solidus</name>
    <name type="common">Tapeworm</name>
    <dbReference type="NCBI Taxonomy" id="70667"/>
    <lineage>
        <taxon>Eukaryota</taxon>
        <taxon>Metazoa</taxon>
        <taxon>Spiralia</taxon>
        <taxon>Lophotrochozoa</taxon>
        <taxon>Platyhelminthes</taxon>
        <taxon>Cestoda</taxon>
        <taxon>Eucestoda</taxon>
        <taxon>Diphyllobothriidea</taxon>
        <taxon>Diphyllobothriidae</taxon>
        <taxon>Schistocephalus</taxon>
    </lineage>
</organism>
<dbReference type="EMBL" id="UYSU01033713">
    <property type="protein sequence ID" value="VDL92886.1"/>
    <property type="molecule type" value="Genomic_DNA"/>
</dbReference>
<keyword evidence="2" id="KW-1185">Reference proteome</keyword>
<evidence type="ECO:0000313" key="2">
    <source>
        <dbReference type="Proteomes" id="UP000275846"/>
    </source>
</evidence>
<evidence type="ECO:0000313" key="3">
    <source>
        <dbReference type="WBParaSite" id="SSLN_0000670701-mRNA-1"/>
    </source>
</evidence>
<accession>A0A183SQK3</accession>
<dbReference type="Proteomes" id="UP000275846">
    <property type="component" value="Unassembled WGS sequence"/>
</dbReference>
<sequence length="225" mass="24525">MNATETANAVPSLSKSTVGNAESIYLKIKLVYNFSLGAIECTASSVQTICHFCLYESFTFGWKHLMPLSAPCLKPAGRYVELDYQFGLEEGSASEIVFLVTKMVARIVRANDDGITDNLKVVPAHRDESVNQTLASCALVSLPLLDGKYVFAAALDIWLLEFVAGCCATSHQGGTRLDKKADQFSLVKLPPVMEMRSPIPSHREHFLIPTAIAQSPALNNTSTVR</sequence>